<dbReference type="Proteomes" id="UP000533080">
    <property type="component" value="Unassembled WGS sequence"/>
</dbReference>
<reference evidence="2 3" key="1">
    <citation type="submission" date="2020-05" db="EMBL/GenBank/DDBJ databases">
        <authorList>
            <person name="Whitworth D."/>
        </authorList>
    </citation>
    <scope>NUCLEOTIDE SEQUENCE [LARGE SCALE GENOMIC DNA]</scope>
    <source>
        <strain evidence="2 3">AM005</strain>
    </source>
</reference>
<feature type="region of interest" description="Disordered" evidence="1">
    <location>
        <begin position="1"/>
        <end position="25"/>
    </location>
</feature>
<name>A0A7Y4N923_MYXXA</name>
<protein>
    <submittedName>
        <fullName evidence="2">Uncharacterized protein</fullName>
    </submittedName>
</protein>
<sequence>MARQETVSAMPPTAKPSQTAQDLPAPSFPAIESLLEAASVEEVRGFFDGVKTGLTELKGPKVEQGKKAQAAIGRAEELLEMLVETRERLIAESKGGKGRK</sequence>
<gene>
    <name evidence="2" type="ORF">HNV28_20745</name>
</gene>
<organism evidence="2 3">
    <name type="scientific">Myxococcus xanthus</name>
    <dbReference type="NCBI Taxonomy" id="34"/>
    <lineage>
        <taxon>Bacteria</taxon>
        <taxon>Pseudomonadati</taxon>
        <taxon>Myxococcota</taxon>
        <taxon>Myxococcia</taxon>
        <taxon>Myxococcales</taxon>
        <taxon>Cystobacterineae</taxon>
        <taxon>Myxococcaceae</taxon>
        <taxon>Myxococcus</taxon>
    </lineage>
</organism>
<evidence type="ECO:0000313" key="3">
    <source>
        <dbReference type="Proteomes" id="UP000533080"/>
    </source>
</evidence>
<dbReference type="AlphaFoldDB" id="A0A7Y4N923"/>
<accession>A0A7Y4N923</accession>
<comment type="caution">
    <text evidence="2">The sequence shown here is derived from an EMBL/GenBank/DDBJ whole genome shotgun (WGS) entry which is preliminary data.</text>
</comment>
<evidence type="ECO:0000313" key="2">
    <source>
        <dbReference type="EMBL" id="NOJ80724.1"/>
    </source>
</evidence>
<evidence type="ECO:0000256" key="1">
    <source>
        <dbReference type="SAM" id="MobiDB-lite"/>
    </source>
</evidence>
<proteinExistence type="predicted"/>
<dbReference type="EMBL" id="JABFNT010000065">
    <property type="protein sequence ID" value="NOJ80724.1"/>
    <property type="molecule type" value="Genomic_DNA"/>
</dbReference>